<keyword evidence="2" id="KW-0560">Oxidoreductase</keyword>
<dbReference type="PANTHER" id="PTHR43364:SF1">
    <property type="entry name" value="OXIDOREDUCTASE YDHF"/>
    <property type="match status" value="1"/>
</dbReference>
<dbReference type="Pfam" id="PF00248">
    <property type="entry name" value="Aldo_ket_red"/>
    <property type="match status" value="1"/>
</dbReference>
<dbReference type="OrthoDB" id="9768793at2"/>
<dbReference type="SUPFAM" id="SSF51430">
    <property type="entry name" value="NAD(P)-linked oxidoreductase"/>
    <property type="match status" value="1"/>
</dbReference>
<evidence type="ECO:0000313" key="5">
    <source>
        <dbReference type="EMBL" id="RJG49564.1"/>
    </source>
</evidence>
<evidence type="ECO:0000256" key="2">
    <source>
        <dbReference type="ARBA" id="ARBA00023002"/>
    </source>
</evidence>
<dbReference type="AlphaFoldDB" id="A0A418YHN4"/>
<evidence type="ECO:0000313" key="6">
    <source>
        <dbReference type="Proteomes" id="UP000283255"/>
    </source>
</evidence>
<dbReference type="GO" id="GO:0005829">
    <property type="term" value="C:cytosol"/>
    <property type="evidence" value="ECO:0007669"/>
    <property type="project" value="TreeGrafter"/>
</dbReference>
<keyword evidence="6" id="KW-1185">Reference proteome</keyword>
<gene>
    <name evidence="5" type="ORF">D1Z90_06295</name>
</gene>
<dbReference type="CDD" id="cd19092">
    <property type="entry name" value="AKR_BsYcsN_EcYdhF-like"/>
    <property type="match status" value="1"/>
</dbReference>
<dbReference type="FunFam" id="3.20.20.100:FF:000008">
    <property type="entry name" value="Aldo/keto reductase family oxidoreductase"/>
    <property type="match status" value="1"/>
</dbReference>
<evidence type="ECO:0000256" key="3">
    <source>
        <dbReference type="ARBA" id="ARBA00038157"/>
    </source>
</evidence>
<feature type="domain" description="NADP-dependent oxidoreductase" evidence="4">
    <location>
        <begin position="21"/>
        <end position="293"/>
    </location>
</feature>
<dbReference type="InterPro" id="IPR036812">
    <property type="entry name" value="NAD(P)_OxRdtase_dom_sf"/>
</dbReference>
<dbReference type="InterPro" id="IPR020471">
    <property type="entry name" value="AKR"/>
</dbReference>
<sequence>MTVSRVKLSPQGPEFSRFIAGFWRAMSWQKSPQDLLAFIEQNVELGVTTMDHADIYSDGECEKAFGAAIKLQPGLRDKIEIVSKCGIKPAFDTRPERYVNHYDTSKEHIIASAEQSLLNLEVESLDMLLIHRPDPLMDAEQVAAAFSLLQQQGKVKHFGVSNFTNSQFELLQSACEMPLLTNQIEISPVNISALHDGSLDYCQQHKVSAMAWSCLAGGEIFTGESEQAQRLREVLIKVAAEIGAANIDQVIYAWILALPAQVLPIIGSGRIERTRSTVATEALQLDRQQWFSIWQASTGHSVP</sequence>
<organism evidence="5 6">
    <name type="scientific">Motilimonas pumila</name>
    <dbReference type="NCBI Taxonomy" id="2303987"/>
    <lineage>
        <taxon>Bacteria</taxon>
        <taxon>Pseudomonadati</taxon>
        <taxon>Pseudomonadota</taxon>
        <taxon>Gammaproteobacteria</taxon>
        <taxon>Alteromonadales</taxon>
        <taxon>Alteromonadales genera incertae sedis</taxon>
        <taxon>Motilimonas</taxon>
    </lineage>
</organism>
<dbReference type="RefSeq" id="WP_119909899.1">
    <property type="nucleotide sequence ID" value="NZ_QZCH01000004.1"/>
</dbReference>
<evidence type="ECO:0000259" key="4">
    <source>
        <dbReference type="Pfam" id="PF00248"/>
    </source>
</evidence>
<comment type="similarity">
    <text evidence="3">Belongs to the aldo/keto reductase family. Aldo/keto reductase 2 subfamily.</text>
</comment>
<evidence type="ECO:0000256" key="1">
    <source>
        <dbReference type="ARBA" id="ARBA00022857"/>
    </source>
</evidence>
<reference evidence="5 6" key="2">
    <citation type="submission" date="2019-01" db="EMBL/GenBank/DDBJ databases">
        <title>Motilimonas pumilus sp. nov., isolated from the gut of sea cucumber (Apostichopus japonicus).</title>
        <authorList>
            <person name="Wang F.-Q."/>
            <person name="Ren L.-H."/>
            <person name="Lin Y.-W."/>
            <person name="Sun G.-H."/>
            <person name="Du Z.-J."/>
            <person name="Zhao J.-X."/>
            <person name="Liu X.-J."/>
            <person name="Liu L.-J."/>
        </authorList>
    </citation>
    <scope>NUCLEOTIDE SEQUENCE [LARGE SCALE GENOMIC DNA]</scope>
    <source>
        <strain evidence="5 6">PLHSC7-2</strain>
    </source>
</reference>
<dbReference type="Gene3D" id="3.20.20.100">
    <property type="entry name" value="NADP-dependent oxidoreductase domain"/>
    <property type="match status" value="1"/>
</dbReference>
<reference evidence="5 6" key="1">
    <citation type="submission" date="2018-09" db="EMBL/GenBank/DDBJ databases">
        <authorList>
            <person name="Wang F."/>
        </authorList>
    </citation>
    <scope>NUCLEOTIDE SEQUENCE [LARGE SCALE GENOMIC DNA]</scope>
    <source>
        <strain evidence="5 6">PLHSC7-2</strain>
    </source>
</reference>
<comment type="caution">
    <text evidence="5">The sequence shown here is derived from an EMBL/GenBank/DDBJ whole genome shotgun (WGS) entry which is preliminary data.</text>
</comment>
<dbReference type="InterPro" id="IPR050523">
    <property type="entry name" value="AKR_Detox_Biosynth"/>
</dbReference>
<dbReference type="EMBL" id="QZCH01000004">
    <property type="protein sequence ID" value="RJG49564.1"/>
    <property type="molecule type" value="Genomic_DNA"/>
</dbReference>
<proteinExistence type="inferred from homology"/>
<keyword evidence="1" id="KW-0521">NADP</keyword>
<dbReference type="PRINTS" id="PR00069">
    <property type="entry name" value="ALDKETRDTASE"/>
</dbReference>
<accession>A0A418YHN4</accession>
<dbReference type="PANTHER" id="PTHR43364">
    <property type="entry name" value="NADH-SPECIFIC METHYLGLYOXAL REDUCTASE-RELATED"/>
    <property type="match status" value="1"/>
</dbReference>
<dbReference type="GO" id="GO:0016491">
    <property type="term" value="F:oxidoreductase activity"/>
    <property type="evidence" value="ECO:0007669"/>
    <property type="project" value="UniProtKB-KW"/>
</dbReference>
<name>A0A418YHN4_9GAMM</name>
<protein>
    <submittedName>
        <fullName evidence="5">Aldo/keto reductase family oxidoreductase</fullName>
    </submittedName>
</protein>
<dbReference type="InterPro" id="IPR023210">
    <property type="entry name" value="NADP_OxRdtase_dom"/>
</dbReference>
<dbReference type="Proteomes" id="UP000283255">
    <property type="component" value="Unassembled WGS sequence"/>
</dbReference>